<dbReference type="Proteomes" id="UP000698963">
    <property type="component" value="Unassembled WGS sequence"/>
</dbReference>
<dbReference type="AlphaFoldDB" id="A0A921AXL8"/>
<reference evidence="1" key="2">
    <citation type="submission" date="2021-09" db="EMBL/GenBank/DDBJ databases">
        <authorList>
            <person name="Gilroy R."/>
        </authorList>
    </citation>
    <scope>NUCLEOTIDE SEQUENCE</scope>
    <source>
        <strain evidence="1">ChiGjej2B2-19336</strain>
    </source>
</reference>
<dbReference type="EMBL" id="DYZA01000182">
    <property type="protein sequence ID" value="HJD97771.1"/>
    <property type="molecule type" value="Genomic_DNA"/>
</dbReference>
<proteinExistence type="predicted"/>
<evidence type="ECO:0000313" key="2">
    <source>
        <dbReference type="Proteomes" id="UP000698963"/>
    </source>
</evidence>
<evidence type="ECO:0000313" key="1">
    <source>
        <dbReference type="EMBL" id="HJD97771.1"/>
    </source>
</evidence>
<accession>A0A921AXL8</accession>
<dbReference type="RefSeq" id="WP_304122815.1">
    <property type="nucleotide sequence ID" value="NZ_DYZA01000182.1"/>
</dbReference>
<protein>
    <submittedName>
        <fullName evidence="1">Uncharacterized protein</fullName>
    </submittedName>
</protein>
<comment type="caution">
    <text evidence="1">The sequence shown here is derived from an EMBL/GenBank/DDBJ whole genome shotgun (WGS) entry which is preliminary data.</text>
</comment>
<reference evidence="1" key="1">
    <citation type="journal article" date="2021" name="PeerJ">
        <title>Extensive microbial diversity within the chicken gut microbiome revealed by metagenomics and culture.</title>
        <authorList>
            <person name="Gilroy R."/>
            <person name="Ravi A."/>
            <person name="Getino M."/>
            <person name="Pursley I."/>
            <person name="Horton D.L."/>
            <person name="Alikhan N.F."/>
            <person name="Baker D."/>
            <person name="Gharbi K."/>
            <person name="Hall N."/>
            <person name="Watson M."/>
            <person name="Adriaenssens E.M."/>
            <person name="Foster-Nyarko E."/>
            <person name="Jarju S."/>
            <person name="Secka A."/>
            <person name="Antonio M."/>
            <person name="Oren A."/>
            <person name="Chaudhuri R.R."/>
            <person name="La Ragione R."/>
            <person name="Hildebrand F."/>
            <person name="Pallen M.J."/>
        </authorList>
    </citation>
    <scope>NUCLEOTIDE SEQUENCE</scope>
    <source>
        <strain evidence="1">ChiGjej2B2-19336</strain>
    </source>
</reference>
<gene>
    <name evidence="1" type="ORF">K8W16_09020</name>
</gene>
<sequence>MPVNLQQLQSLVGVSSLSEIKINDSGQLEKRSGIRAFFAKIGDFFQGLSASGRAAIAARNEAVVLAMHQAVNEARADPQPQAQQLHQRLSAVTADLTRAAEKSKQAAIDDIRNGLRGDKKIKALPTSAKQALESALSTMIQNTPAPEWSARVASLKNYFLEQLPPGADIDAGLQGFKTKLIQDFLTPEEQNNIGANGIHNSFNKDAVRHTIKQIGDTAMEENQPLDYYETAFRNIVGEEHKELLPFLSMMASQAGMDGSLEFLPVQAGVARPSLAMYFTEYGLMPINSKHGVSLSRDGDDLLISSRFSVGFNSIDEISRNQFNTESALTFKGTATLRVHLSTPPSTHTVNGKTVLVPHITMESGEMSFTTTQGAEQP</sequence>
<name>A0A921AXL8_9BACT</name>
<organism evidence="1 2">
    <name type="scientific">Mailhella massiliensis</name>
    <dbReference type="NCBI Taxonomy" id="1903261"/>
    <lineage>
        <taxon>Bacteria</taxon>
        <taxon>Pseudomonadati</taxon>
        <taxon>Thermodesulfobacteriota</taxon>
        <taxon>Desulfovibrionia</taxon>
        <taxon>Desulfovibrionales</taxon>
        <taxon>Desulfovibrionaceae</taxon>
        <taxon>Mailhella</taxon>
    </lineage>
</organism>